<dbReference type="PROSITE" id="PS51379">
    <property type="entry name" value="4FE4S_FER_2"/>
    <property type="match status" value="1"/>
</dbReference>
<dbReference type="Pfam" id="PF12838">
    <property type="entry name" value="Fer4_7"/>
    <property type="match status" value="1"/>
</dbReference>
<evidence type="ECO:0000313" key="6">
    <source>
        <dbReference type="Proteomes" id="UP001329915"/>
    </source>
</evidence>
<dbReference type="AlphaFoldDB" id="A0AAU0UGX6"/>
<sequence>MTLTTELKDFLLQQGADLVGVTTADALADAPEGHRPSDYLANAKSVISVAYSLNSGAVLGLPKTRNEYVLEFDQANSTLNAFAHRGARFLEKQGHVSIAFPATASIGDGARLAGDISHKHVAAAAGLGVFGLNNLLITPQYGNRLRLGTIVTEAALTPDTPMEESPCNNCGKCIKNCPANALEGGKDLNDPQQGWRINKEKCYHYIFIRLGGRRCGMCIASCPISKD</sequence>
<dbReference type="Proteomes" id="UP001329915">
    <property type="component" value="Chromosome"/>
</dbReference>
<keyword evidence="6" id="KW-1185">Reference proteome</keyword>
<dbReference type="InterPro" id="IPR017900">
    <property type="entry name" value="4Fe4S_Fe_S_CS"/>
</dbReference>
<name>A0AAU0UGX6_9FIRM</name>
<dbReference type="SUPFAM" id="SSF54862">
    <property type="entry name" value="4Fe-4S ferredoxins"/>
    <property type="match status" value="1"/>
</dbReference>
<organism evidence="5 6">
    <name type="scientific">Metallumcola ferriviriculae</name>
    <dbReference type="NCBI Taxonomy" id="3039180"/>
    <lineage>
        <taxon>Bacteria</taxon>
        <taxon>Bacillati</taxon>
        <taxon>Bacillota</taxon>
        <taxon>Clostridia</taxon>
        <taxon>Neomoorellales</taxon>
        <taxon>Desulfitibacteraceae</taxon>
        <taxon>Metallumcola</taxon>
    </lineage>
</organism>
<keyword evidence="3" id="KW-0411">Iron-sulfur</keyword>
<evidence type="ECO:0000256" key="1">
    <source>
        <dbReference type="ARBA" id="ARBA00022723"/>
    </source>
</evidence>
<gene>
    <name evidence="5" type="ORF">MFMK1_000018</name>
</gene>
<accession>A0AAU0UGX6</accession>
<evidence type="ECO:0000256" key="2">
    <source>
        <dbReference type="ARBA" id="ARBA00023004"/>
    </source>
</evidence>
<dbReference type="InterPro" id="IPR017896">
    <property type="entry name" value="4Fe4S_Fe-S-bd"/>
</dbReference>
<dbReference type="PROSITE" id="PS00198">
    <property type="entry name" value="4FE4S_FER_1"/>
    <property type="match status" value="1"/>
</dbReference>
<evidence type="ECO:0000259" key="4">
    <source>
        <dbReference type="PROSITE" id="PS51379"/>
    </source>
</evidence>
<dbReference type="Gene3D" id="3.30.70.20">
    <property type="match status" value="1"/>
</dbReference>
<keyword evidence="2" id="KW-0408">Iron</keyword>
<dbReference type="KEGG" id="dbc:MFMK1_000018"/>
<dbReference type="GO" id="GO:0051536">
    <property type="term" value="F:iron-sulfur cluster binding"/>
    <property type="evidence" value="ECO:0007669"/>
    <property type="project" value="UniProtKB-KW"/>
</dbReference>
<dbReference type="GO" id="GO:0046872">
    <property type="term" value="F:metal ion binding"/>
    <property type="evidence" value="ECO:0007669"/>
    <property type="project" value="UniProtKB-KW"/>
</dbReference>
<dbReference type="RefSeq" id="WP_366923164.1">
    <property type="nucleotide sequence ID" value="NZ_CP121694.1"/>
</dbReference>
<protein>
    <submittedName>
        <fullName evidence="5">4Fe-4S dicluster domain-containing protein</fullName>
    </submittedName>
</protein>
<reference evidence="5 6" key="1">
    <citation type="submission" date="2023-04" db="EMBL/GenBank/DDBJ databases">
        <authorList>
            <person name="Hsu D."/>
        </authorList>
    </citation>
    <scope>NUCLEOTIDE SEQUENCE [LARGE SCALE GENOMIC DNA]</scope>
    <source>
        <strain evidence="5 6">MK1</strain>
    </source>
</reference>
<keyword evidence="1" id="KW-0479">Metal-binding</keyword>
<evidence type="ECO:0000256" key="3">
    <source>
        <dbReference type="ARBA" id="ARBA00023014"/>
    </source>
</evidence>
<dbReference type="EMBL" id="CP121694">
    <property type="protein sequence ID" value="WRO20260.1"/>
    <property type="molecule type" value="Genomic_DNA"/>
</dbReference>
<proteinExistence type="predicted"/>
<feature type="domain" description="4Fe-4S ferredoxin-type" evidence="4">
    <location>
        <begin position="158"/>
        <end position="187"/>
    </location>
</feature>
<evidence type="ECO:0000313" key="5">
    <source>
        <dbReference type="EMBL" id="WRO20260.1"/>
    </source>
</evidence>
<dbReference type="PANTHER" id="PTHR42827:SF1">
    <property type="entry name" value="IRON-SULFUR CLUSTER-BINDING PROTEIN"/>
    <property type="match status" value="1"/>
</dbReference>
<dbReference type="PANTHER" id="PTHR42827">
    <property type="entry name" value="IRON-SULFUR CLUSTER-BINDING PROTEIN-RELATED"/>
    <property type="match status" value="1"/>
</dbReference>